<evidence type="ECO:0000256" key="13">
    <source>
        <dbReference type="SAM" id="MobiDB-lite"/>
    </source>
</evidence>
<feature type="domain" description="Phospholipid/glycerol acyltransferase" evidence="14">
    <location>
        <begin position="160"/>
        <end position="287"/>
    </location>
</feature>
<dbReference type="Proteomes" id="UP001157974">
    <property type="component" value="Unassembled WGS sequence"/>
</dbReference>
<dbReference type="PRINTS" id="PR00979">
    <property type="entry name" value="TAFAZZIN"/>
</dbReference>
<dbReference type="EMBL" id="JAMWBK010000004">
    <property type="protein sequence ID" value="KAJ8905741.1"/>
    <property type="molecule type" value="Genomic_DNA"/>
</dbReference>
<keyword evidence="3" id="KW-0808">Transferase</keyword>
<gene>
    <name evidence="15" type="ORF">NDN08_002246</name>
</gene>
<reference evidence="15 16" key="1">
    <citation type="journal article" date="2023" name="Nat. Commun.">
        <title>Origin of minicircular mitochondrial genomes in red algae.</title>
        <authorList>
            <person name="Lee Y."/>
            <person name="Cho C.H."/>
            <person name="Lee Y.M."/>
            <person name="Park S.I."/>
            <person name="Yang J.H."/>
            <person name="West J.A."/>
            <person name="Bhattacharya D."/>
            <person name="Yoon H.S."/>
        </authorList>
    </citation>
    <scope>NUCLEOTIDE SEQUENCE [LARGE SCALE GENOMIC DNA]</scope>
    <source>
        <strain evidence="15 16">CCMP1338</strain>
        <tissue evidence="15">Whole cell</tissue>
    </source>
</reference>
<dbReference type="GO" id="GO:0008374">
    <property type="term" value="F:O-acyltransferase activity"/>
    <property type="evidence" value="ECO:0007669"/>
    <property type="project" value="TreeGrafter"/>
</dbReference>
<dbReference type="GO" id="GO:0005741">
    <property type="term" value="C:mitochondrial outer membrane"/>
    <property type="evidence" value="ECO:0007669"/>
    <property type="project" value="UniProtKB-SubCell"/>
</dbReference>
<name>A0AAV8UYZ2_9RHOD</name>
<dbReference type="AlphaFoldDB" id="A0AAV8UYZ2"/>
<dbReference type="GO" id="GO:0005743">
    <property type="term" value="C:mitochondrial inner membrane"/>
    <property type="evidence" value="ECO:0007669"/>
    <property type="project" value="UniProtKB-SubCell"/>
</dbReference>
<evidence type="ECO:0000256" key="1">
    <source>
        <dbReference type="ARBA" id="ARBA00004137"/>
    </source>
</evidence>
<protein>
    <recommendedName>
        <fullName evidence="12">Tafazzin family protein</fullName>
    </recommendedName>
</protein>
<evidence type="ECO:0000256" key="11">
    <source>
        <dbReference type="ARBA" id="ARBA00047906"/>
    </source>
</evidence>
<evidence type="ECO:0000256" key="6">
    <source>
        <dbReference type="ARBA" id="ARBA00023098"/>
    </source>
</evidence>
<keyword evidence="7" id="KW-0496">Mitochondrion</keyword>
<sequence>MDRPQESESRGGIGSAVGGGGEEGRGWKRRSMIWDRQVSFLGRVFLTVFGPKEEDPRARAVAESVEPENFPELVRASLPTKSGFKEFDYERILKNQQEYSYTYRPGNGASVLNAVAIFIGASLGKFFLHVASTTTCFDREKLTKHLVPQPFGVRDKTRGILTVMNHQSVIDDPLVLASFTPWWLPLRPTLARWGTCASDICFKGELREQYMRALKTLPVSRFIGLNQGWMDQLINYLSTGQWVNYYAEGRVSQKYIDRMRRGVGKIMCKAAENSGGLTVIPIYHEGLEDSMPLDEKNALVYKVPRVGKRLWMIAGDPIQFEDLVKKSKTCRGEECLRIYEEAADRVGVAIHLLRSDLRKRAAKEYGVYLGDPYEPYLKEKSKREEKPAESNFKFSSA</sequence>
<proteinExistence type="inferred from homology"/>
<dbReference type="Pfam" id="PF01553">
    <property type="entry name" value="Acyltransferase"/>
    <property type="match status" value="1"/>
</dbReference>
<evidence type="ECO:0000256" key="3">
    <source>
        <dbReference type="ARBA" id="ARBA00022679"/>
    </source>
</evidence>
<dbReference type="SUPFAM" id="SSF69593">
    <property type="entry name" value="Glycerol-3-phosphate (1)-acyltransferase"/>
    <property type="match status" value="1"/>
</dbReference>
<evidence type="ECO:0000256" key="4">
    <source>
        <dbReference type="ARBA" id="ARBA00022787"/>
    </source>
</evidence>
<comment type="subcellular location">
    <subcellularLocation>
        <location evidence="1">Mitochondrion inner membrane</location>
        <topology evidence="1">Peripheral membrane protein</topology>
        <orientation evidence="1">Intermembrane side</orientation>
    </subcellularLocation>
    <subcellularLocation>
        <location evidence="10">Mitochondrion outer membrane</location>
        <topology evidence="10">Peripheral membrane protein</topology>
        <orientation evidence="10">Intermembrane side</orientation>
    </subcellularLocation>
</comment>
<evidence type="ECO:0000256" key="7">
    <source>
        <dbReference type="ARBA" id="ARBA00023128"/>
    </source>
</evidence>
<evidence type="ECO:0000313" key="16">
    <source>
        <dbReference type="Proteomes" id="UP001157974"/>
    </source>
</evidence>
<evidence type="ECO:0000256" key="2">
    <source>
        <dbReference type="ARBA" id="ARBA00010524"/>
    </source>
</evidence>
<evidence type="ECO:0000256" key="8">
    <source>
        <dbReference type="ARBA" id="ARBA00023136"/>
    </source>
</evidence>
<keyword evidence="4" id="KW-1000">Mitochondrion outer membrane</keyword>
<evidence type="ECO:0000256" key="12">
    <source>
        <dbReference type="RuleBase" id="RU365062"/>
    </source>
</evidence>
<dbReference type="SMART" id="SM00563">
    <property type="entry name" value="PlsC"/>
    <property type="match status" value="1"/>
</dbReference>
<evidence type="ECO:0000256" key="5">
    <source>
        <dbReference type="ARBA" id="ARBA00022792"/>
    </source>
</evidence>
<evidence type="ECO:0000256" key="10">
    <source>
        <dbReference type="ARBA" id="ARBA00024323"/>
    </source>
</evidence>
<dbReference type="InterPro" id="IPR002123">
    <property type="entry name" value="Plipid/glycerol_acylTrfase"/>
</dbReference>
<evidence type="ECO:0000313" key="15">
    <source>
        <dbReference type="EMBL" id="KAJ8905741.1"/>
    </source>
</evidence>
<comment type="similarity">
    <text evidence="2 12">Belongs to the taffazin family.</text>
</comment>
<feature type="region of interest" description="Disordered" evidence="13">
    <location>
        <begin position="1"/>
        <end position="24"/>
    </location>
</feature>
<keyword evidence="8" id="KW-0472">Membrane</keyword>
<organism evidence="15 16">
    <name type="scientific">Rhodosorus marinus</name>
    <dbReference type="NCBI Taxonomy" id="101924"/>
    <lineage>
        <taxon>Eukaryota</taxon>
        <taxon>Rhodophyta</taxon>
        <taxon>Stylonematophyceae</taxon>
        <taxon>Stylonematales</taxon>
        <taxon>Stylonemataceae</taxon>
        <taxon>Rhodosorus</taxon>
    </lineage>
</organism>
<evidence type="ECO:0000259" key="14">
    <source>
        <dbReference type="SMART" id="SM00563"/>
    </source>
</evidence>
<keyword evidence="16" id="KW-1185">Reference proteome</keyword>
<dbReference type="PANTHER" id="PTHR12497">
    <property type="entry name" value="TAZ PROTEIN TAFAZZIN"/>
    <property type="match status" value="1"/>
</dbReference>
<dbReference type="GO" id="GO:0006644">
    <property type="term" value="P:phospholipid metabolic process"/>
    <property type="evidence" value="ECO:0007669"/>
    <property type="project" value="InterPro"/>
</dbReference>
<comment type="catalytic activity">
    <reaction evidence="11">
        <text>1'-[1,2-diacyl-sn-glycero-3-phospho],3'-[1-acyl-sn-glycero-3-phospho]-glycerol + a 1,2-diacyl-sn-glycero-3-phosphocholine = a cardiolipin + a 1-acyl-sn-glycero-3-phosphocholine</text>
        <dbReference type="Rhea" id="RHEA:33731"/>
        <dbReference type="ChEBI" id="CHEBI:57643"/>
        <dbReference type="ChEBI" id="CHEBI:58168"/>
        <dbReference type="ChEBI" id="CHEBI:62237"/>
        <dbReference type="ChEBI" id="CHEBI:64743"/>
    </reaction>
    <physiologicalReaction direction="left-to-right" evidence="11">
        <dbReference type="Rhea" id="RHEA:33732"/>
    </physiologicalReaction>
    <physiologicalReaction direction="right-to-left" evidence="11">
        <dbReference type="Rhea" id="RHEA:33733"/>
    </physiologicalReaction>
</comment>
<dbReference type="CDD" id="cd07989">
    <property type="entry name" value="LPLAT_AGPAT-like"/>
    <property type="match status" value="1"/>
</dbReference>
<feature type="compositionally biased region" description="Gly residues" evidence="13">
    <location>
        <begin position="11"/>
        <end position="21"/>
    </location>
</feature>
<keyword evidence="6" id="KW-0443">Lipid metabolism</keyword>
<accession>A0AAV8UYZ2</accession>
<dbReference type="PANTHER" id="PTHR12497:SF0">
    <property type="entry name" value="TAFAZZIN"/>
    <property type="match status" value="1"/>
</dbReference>
<keyword evidence="5" id="KW-0999">Mitochondrion inner membrane</keyword>
<keyword evidence="9" id="KW-0012">Acyltransferase</keyword>
<comment type="caution">
    <text evidence="15">The sequence shown here is derived from an EMBL/GenBank/DDBJ whole genome shotgun (WGS) entry which is preliminary data.</text>
</comment>
<dbReference type="InterPro" id="IPR000872">
    <property type="entry name" value="Tafazzin"/>
</dbReference>
<evidence type="ECO:0000256" key="9">
    <source>
        <dbReference type="ARBA" id="ARBA00023315"/>
    </source>
</evidence>